<name>A0A4C2A7I9_EUMVA</name>
<reference evidence="1 2" key="1">
    <citation type="journal article" date="2019" name="Commun. Biol.">
        <title>The bagworm genome reveals a unique fibroin gene that provides high tensile strength.</title>
        <authorList>
            <person name="Kono N."/>
            <person name="Nakamura H."/>
            <person name="Ohtoshi R."/>
            <person name="Tomita M."/>
            <person name="Numata K."/>
            <person name="Arakawa K."/>
        </authorList>
    </citation>
    <scope>NUCLEOTIDE SEQUENCE [LARGE SCALE GENOMIC DNA]</scope>
</reference>
<keyword evidence="2" id="KW-1185">Reference proteome</keyword>
<accession>A0A4C2A7I9</accession>
<gene>
    <name evidence="1" type="ORF">EVAR_86563_1</name>
</gene>
<protein>
    <submittedName>
        <fullName evidence="1">Uncharacterized protein</fullName>
    </submittedName>
</protein>
<evidence type="ECO:0000313" key="2">
    <source>
        <dbReference type="Proteomes" id="UP000299102"/>
    </source>
</evidence>
<dbReference type="AlphaFoldDB" id="A0A4C2A7I9"/>
<proteinExistence type="predicted"/>
<sequence>MFTGYGLSLGRMTVPNTRVAPLRLRHPCTRQACVWFYCDVRDGRGGRTLQYNGRYTRHMLLKCSTSPRAILGLIYSIFEEQMSLPIKGEEVVTAARGYLRSRRSRQ</sequence>
<dbReference type="Proteomes" id="UP000299102">
    <property type="component" value="Unassembled WGS sequence"/>
</dbReference>
<evidence type="ECO:0000313" key="1">
    <source>
        <dbReference type="EMBL" id="GBP94945.1"/>
    </source>
</evidence>
<dbReference type="EMBL" id="BGZK01002565">
    <property type="protein sequence ID" value="GBP94945.1"/>
    <property type="molecule type" value="Genomic_DNA"/>
</dbReference>
<comment type="caution">
    <text evidence="1">The sequence shown here is derived from an EMBL/GenBank/DDBJ whole genome shotgun (WGS) entry which is preliminary data.</text>
</comment>
<organism evidence="1 2">
    <name type="scientific">Eumeta variegata</name>
    <name type="common">Bagworm moth</name>
    <name type="synonym">Eumeta japonica</name>
    <dbReference type="NCBI Taxonomy" id="151549"/>
    <lineage>
        <taxon>Eukaryota</taxon>
        <taxon>Metazoa</taxon>
        <taxon>Ecdysozoa</taxon>
        <taxon>Arthropoda</taxon>
        <taxon>Hexapoda</taxon>
        <taxon>Insecta</taxon>
        <taxon>Pterygota</taxon>
        <taxon>Neoptera</taxon>
        <taxon>Endopterygota</taxon>
        <taxon>Lepidoptera</taxon>
        <taxon>Glossata</taxon>
        <taxon>Ditrysia</taxon>
        <taxon>Tineoidea</taxon>
        <taxon>Psychidae</taxon>
        <taxon>Oiketicinae</taxon>
        <taxon>Eumeta</taxon>
    </lineage>
</organism>